<gene>
    <name evidence="1" type="ORF">SAMN05421505_11853</name>
</gene>
<dbReference type="Proteomes" id="UP000198923">
    <property type="component" value="Unassembled WGS sequence"/>
</dbReference>
<sequence length="78" mass="8823">MTIDEAEAAIFTYEFATMEWIWDHGSIRLNLPGGIERMYSGSFNEVVAILSDLGGQGWDVASTAANGNWLFWTLRRQH</sequence>
<protein>
    <recommendedName>
        <fullName evidence="3">DUF4177 domain-containing protein</fullName>
    </recommendedName>
</protein>
<keyword evidence="2" id="KW-1185">Reference proteome</keyword>
<evidence type="ECO:0000313" key="1">
    <source>
        <dbReference type="EMBL" id="SDH57111.1"/>
    </source>
</evidence>
<reference evidence="1 2" key="1">
    <citation type="submission" date="2016-10" db="EMBL/GenBank/DDBJ databases">
        <authorList>
            <person name="de Groot N.N."/>
        </authorList>
    </citation>
    <scope>NUCLEOTIDE SEQUENCE [LARGE SCALE GENOMIC DNA]</scope>
    <source>
        <strain evidence="1 2">CPCC 201354</strain>
    </source>
</reference>
<evidence type="ECO:0000313" key="2">
    <source>
        <dbReference type="Proteomes" id="UP000198923"/>
    </source>
</evidence>
<organism evidence="1 2">
    <name type="scientific">Sinosporangium album</name>
    <dbReference type="NCBI Taxonomy" id="504805"/>
    <lineage>
        <taxon>Bacteria</taxon>
        <taxon>Bacillati</taxon>
        <taxon>Actinomycetota</taxon>
        <taxon>Actinomycetes</taxon>
        <taxon>Streptosporangiales</taxon>
        <taxon>Streptosporangiaceae</taxon>
        <taxon>Sinosporangium</taxon>
    </lineage>
</organism>
<dbReference type="EMBL" id="FNCN01000018">
    <property type="protein sequence ID" value="SDH57111.1"/>
    <property type="molecule type" value="Genomic_DNA"/>
</dbReference>
<accession>A0A1G8DHI7</accession>
<dbReference type="AlphaFoldDB" id="A0A1G8DHI7"/>
<evidence type="ECO:0008006" key="3">
    <source>
        <dbReference type="Google" id="ProtNLM"/>
    </source>
</evidence>
<dbReference type="STRING" id="504805.SAMN05421505_11853"/>
<proteinExistence type="predicted"/>
<name>A0A1G8DHI7_9ACTN</name>
<dbReference type="RefSeq" id="WP_245691190.1">
    <property type="nucleotide sequence ID" value="NZ_FNCN01000018.1"/>
</dbReference>